<dbReference type="PRINTS" id="PR00111">
    <property type="entry name" value="ABHYDROLASE"/>
</dbReference>
<name>A0ABD5VEC3_9EURY</name>
<dbReference type="PANTHER" id="PTHR43433:SF1">
    <property type="entry name" value="BLL5160 PROTEIN"/>
    <property type="match status" value="1"/>
</dbReference>
<evidence type="ECO:0000259" key="2">
    <source>
        <dbReference type="Pfam" id="PF00561"/>
    </source>
</evidence>
<keyword evidence="3" id="KW-0378">Hydrolase</keyword>
<accession>A0ABD5VEC3</accession>
<dbReference type="InterPro" id="IPR000073">
    <property type="entry name" value="AB_hydrolase_1"/>
</dbReference>
<keyword evidence="4" id="KW-1185">Reference proteome</keyword>
<dbReference type="EMBL" id="JBHSXN010000001">
    <property type="protein sequence ID" value="MFC6952520.1"/>
    <property type="molecule type" value="Genomic_DNA"/>
</dbReference>
<protein>
    <submittedName>
        <fullName evidence="3">Alpha/beta fold hydrolase</fullName>
    </submittedName>
</protein>
<feature type="domain" description="AB hydrolase-1" evidence="2">
    <location>
        <begin position="131"/>
        <end position="241"/>
    </location>
</feature>
<dbReference type="Proteomes" id="UP001596395">
    <property type="component" value="Unassembled WGS sequence"/>
</dbReference>
<evidence type="ECO:0000256" key="1">
    <source>
        <dbReference type="SAM" id="MobiDB-lite"/>
    </source>
</evidence>
<evidence type="ECO:0000313" key="3">
    <source>
        <dbReference type="EMBL" id="MFC6952520.1"/>
    </source>
</evidence>
<dbReference type="AlphaFoldDB" id="A0ABD5VEC3"/>
<dbReference type="Gene3D" id="3.40.50.1820">
    <property type="entry name" value="alpha/beta hydrolase"/>
    <property type="match status" value="1"/>
</dbReference>
<feature type="region of interest" description="Disordered" evidence="1">
    <location>
        <begin position="1"/>
        <end position="58"/>
    </location>
</feature>
<gene>
    <name evidence="3" type="ORF">ACFQGB_06555</name>
</gene>
<dbReference type="InterPro" id="IPR029058">
    <property type="entry name" value="AB_hydrolase_fold"/>
</dbReference>
<reference evidence="3 4" key="1">
    <citation type="journal article" date="2019" name="Int. J. Syst. Evol. Microbiol.">
        <title>The Global Catalogue of Microorganisms (GCM) 10K type strain sequencing project: providing services to taxonomists for standard genome sequencing and annotation.</title>
        <authorList>
            <consortium name="The Broad Institute Genomics Platform"/>
            <consortium name="The Broad Institute Genome Sequencing Center for Infectious Disease"/>
            <person name="Wu L."/>
            <person name="Ma J."/>
        </authorList>
    </citation>
    <scope>NUCLEOTIDE SEQUENCE [LARGE SCALE GENOMIC DNA]</scope>
    <source>
        <strain evidence="3 4">GX26</strain>
    </source>
</reference>
<feature type="compositionally biased region" description="Basic and acidic residues" evidence="1">
    <location>
        <begin position="1"/>
        <end position="12"/>
    </location>
</feature>
<comment type="caution">
    <text evidence="3">The sequence shown here is derived from an EMBL/GenBank/DDBJ whole genome shotgun (WGS) entry which is preliminary data.</text>
</comment>
<dbReference type="RefSeq" id="WP_336349494.1">
    <property type="nucleotide sequence ID" value="NZ_JAZAQL010000001.1"/>
</dbReference>
<dbReference type="InterPro" id="IPR050471">
    <property type="entry name" value="AB_hydrolase"/>
</dbReference>
<dbReference type="PANTHER" id="PTHR43433">
    <property type="entry name" value="HYDROLASE, ALPHA/BETA FOLD FAMILY PROTEIN"/>
    <property type="match status" value="1"/>
</dbReference>
<feature type="compositionally biased region" description="Acidic residues" evidence="1">
    <location>
        <begin position="45"/>
        <end position="58"/>
    </location>
</feature>
<sequence length="409" mass="43372">MSADRPTPDRFTPDGAGSDDASSERLALPRSILDRVAGRFRSDETPADVGDDDGGDDDTIDVLPSEQTRTAGLMAVGVAAGATTLALLSRGYATYRSERDAAYARVAPTEHRVADTPVGDVEYRDRGSGVPVLVSHGIVGGCDQAMQIGRSLVDDARIVAPSRFGYLGSEIPTYPSPATQARAFAELLDDLDVDDAVVVGTSAGAPAAIRFALDHPERTRGLVLLAAGTPPASAFAPDDDRDRDRDGPTGPPAPLLRDPVFWLVRSRAPGLLRRTFGVSGDDWALATDADRDRVDALLDTLFPVAPRREGIALDTEFTNPHVAEYPDRYDPANLTVPTLVVHARDDPLADFADAEAFAERAPNAALRAYDTGGHLVFGHGDDVRDAVTAFANAPADWLAANADARNPTL</sequence>
<proteinExistence type="predicted"/>
<organism evidence="3 4">
    <name type="scientific">Halorubellus litoreus</name>
    <dbReference type="NCBI Taxonomy" id="755308"/>
    <lineage>
        <taxon>Archaea</taxon>
        <taxon>Methanobacteriati</taxon>
        <taxon>Methanobacteriota</taxon>
        <taxon>Stenosarchaea group</taxon>
        <taxon>Halobacteria</taxon>
        <taxon>Halobacteriales</taxon>
        <taxon>Halorubellaceae</taxon>
        <taxon>Halorubellus</taxon>
    </lineage>
</organism>
<feature type="region of interest" description="Disordered" evidence="1">
    <location>
        <begin position="230"/>
        <end position="254"/>
    </location>
</feature>
<feature type="compositionally biased region" description="Basic and acidic residues" evidence="1">
    <location>
        <begin position="32"/>
        <end position="44"/>
    </location>
</feature>
<evidence type="ECO:0000313" key="4">
    <source>
        <dbReference type="Proteomes" id="UP001596395"/>
    </source>
</evidence>
<feature type="compositionally biased region" description="Basic and acidic residues" evidence="1">
    <location>
        <begin position="238"/>
        <end position="247"/>
    </location>
</feature>
<dbReference type="SUPFAM" id="SSF53474">
    <property type="entry name" value="alpha/beta-Hydrolases"/>
    <property type="match status" value="1"/>
</dbReference>
<dbReference type="Pfam" id="PF00561">
    <property type="entry name" value="Abhydrolase_1"/>
    <property type="match status" value="1"/>
</dbReference>
<dbReference type="GO" id="GO:0016787">
    <property type="term" value="F:hydrolase activity"/>
    <property type="evidence" value="ECO:0007669"/>
    <property type="project" value="UniProtKB-KW"/>
</dbReference>